<gene>
    <name evidence="2" type="ORF">AK812_SmicGene2482</name>
</gene>
<evidence type="ECO:0000313" key="3">
    <source>
        <dbReference type="Proteomes" id="UP000186817"/>
    </source>
</evidence>
<evidence type="ECO:0000256" key="1">
    <source>
        <dbReference type="SAM" id="MobiDB-lite"/>
    </source>
</evidence>
<dbReference type="OrthoDB" id="413046at2759"/>
<name>A0A1Q9F1H7_SYMMI</name>
<keyword evidence="3" id="KW-1185">Reference proteome</keyword>
<comment type="caution">
    <text evidence="2">The sequence shown here is derived from an EMBL/GenBank/DDBJ whole genome shotgun (WGS) entry which is preliminary data.</text>
</comment>
<feature type="region of interest" description="Disordered" evidence="1">
    <location>
        <begin position="21"/>
        <end position="47"/>
    </location>
</feature>
<dbReference type="Proteomes" id="UP000186817">
    <property type="component" value="Unassembled WGS sequence"/>
</dbReference>
<sequence>MVKPAENSYLKFMRNNPELFPWGSDENDNEDRSRSPPCLVPRDSETREPEMLEDGRIFYMLPSCRLLAGKVLQHCESVIKKLRMQTGGLELVIFKIGITHECSRRFELYKENGWDRMVVMHQSDELGAMEMLATAKHVVSVAKTFAREDDCKALQEMAACPDGDAEKALQRILKKYDLTLNVPRTNLTCAPNCTVPVLLPEDYIRLLSEKGYLHKLLGGPLESSRPRLREFWKQYKIWEPEHEVWMHEHFDPETTVPLLVHGDGGRTYRKEELMVVQFQPVLGWGSRTSHPVHRPGVAGVNLQKHSFTTRFLYGVLQKAMYKDNDDCFMNFLDGMMQNLAKLYNEGLDLHGGQRLRFLLLGVKGTEDYHFEDFATAPAWLQTTGPRNPYPWSRIPPFLEYMPHIREDAPSFFRLDIMHLLHLGFGRDFCGSSLVLLLDLYNADSITVALESQTADLKLFLKQTRRQLHFKRLSRDMLGYKNEHSFPTGHWRKALDTPVMFEFVKWLLDQQQGLLQEDQLLRLIYGASHAMGVFMRTVLKAGLWLTKQEAAIAAEAGLFFLQAYGKCARICADRNLCRYNLTPKLHFWHHLCLRLHQGVQKDLLFLQNPLADSNFADEDFVGRIARLSRRVSPRMQSERTIGRYLVATRGQLRAG</sequence>
<protein>
    <submittedName>
        <fullName evidence="2">Uncharacterized protein</fullName>
    </submittedName>
</protein>
<dbReference type="EMBL" id="LSRX01000027">
    <property type="protein sequence ID" value="OLQ13517.1"/>
    <property type="molecule type" value="Genomic_DNA"/>
</dbReference>
<dbReference type="AlphaFoldDB" id="A0A1Q9F1H7"/>
<evidence type="ECO:0000313" key="2">
    <source>
        <dbReference type="EMBL" id="OLQ13517.1"/>
    </source>
</evidence>
<proteinExistence type="predicted"/>
<reference evidence="2 3" key="1">
    <citation type="submission" date="2016-02" db="EMBL/GenBank/DDBJ databases">
        <title>Genome analysis of coral dinoflagellate symbionts highlights evolutionary adaptations to a symbiotic lifestyle.</title>
        <authorList>
            <person name="Aranda M."/>
            <person name="Li Y."/>
            <person name="Liew Y.J."/>
            <person name="Baumgarten S."/>
            <person name="Simakov O."/>
            <person name="Wilson M."/>
            <person name="Piel J."/>
            <person name="Ashoor H."/>
            <person name="Bougouffa S."/>
            <person name="Bajic V.B."/>
            <person name="Ryu T."/>
            <person name="Ravasi T."/>
            <person name="Bayer T."/>
            <person name="Micklem G."/>
            <person name="Kim H."/>
            <person name="Bhak J."/>
            <person name="Lajeunesse T.C."/>
            <person name="Voolstra C.R."/>
        </authorList>
    </citation>
    <scope>NUCLEOTIDE SEQUENCE [LARGE SCALE GENOMIC DNA]</scope>
    <source>
        <strain evidence="2 3">CCMP2467</strain>
    </source>
</reference>
<accession>A0A1Q9F1H7</accession>
<organism evidence="2 3">
    <name type="scientific">Symbiodinium microadriaticum</name>
    <name type="common">Dinoflagellate</name>
    <name type="synonym">Zooxanthella microadriatica</name>
    <dbReference type="NCBI Taxonomy" id="2951"/>
    <lineage>
        <taxon>Eukaryota</taxon>
        <taxon>Sar</taxon>
        <taxon>Alveolata</taxon>
        <taxon>Dinophyceae</taxon>
        <taxon>Suessiales</taxon>
        <taxon>Symbiodiniaceae</taxon>
        <taxon>Symbiodinium</taxon>
    </lineage>
</organism>